<dbReference type="AlphaFoldDB" id="A0AAU9MGV6"/>
<keyword evidence="1" id="KW-0862">Zinc</keyword>
<dbReference type="EMBL" id="CAKMRJ010001112">
    <property type="protein sequence ID" value="CAH1423349.1"/>
    <property type="molecule type" value="Genomic_DNA"/>
</dbReference>
<dbReference type="InterPro" id="IPR023170">
    <property type="entry name" value="HhH_base_excis_C"/>
</dbReference>
<dbReference type="InterPro" id="IPR011257">
    <property type="entry name" value="DNA_glycosylase"/>
</dbReference>
<dbReference type="SMART" id="SM00478">
    <property type="entry name" value="ENDO3c"/>
    <property type="match status" value="1"/>
</dbReference>
<dbReference type="SUPFAM" id="SSF57667">
    <property type="entry name" value="beta-beta-alpha zinc fingers"/>
    <property type="match status" value="1"/>
</dbReference>
<dbReference type="SUPFAM" id="SSF48150">
    <property type="entry name" value="DNA-glycosylase"/>
    <property type="match status" value="1"/>
</dbReference>
<dbReference type="GO" id="GO:0008270">
    <property type="term" value="F:zinc ion binding"/>
    <property type="evidence" value="ECO:0007669"/>
    <property type="project" value="UniProtKB-KW"/>
</dbReference>
<dbReference type="Gene3D" id="3.30.160.60">
    <property type="entry name" value="Classic Zinc Finger"/>
    <property type="match status" value="1"/>
</dbReference>
<keyword evidence="1" id="KW-0479">Metal-binding</keyword>
<accession>A0AAU9MGV6</accession>
<sequence length="446" mass="50499">MRKQEERKRKPTELKCSPAKLLKSGTVNNLTVNDPYPKHPRPSSEECRSVRDDLLAFHGFPQQFVKYREQRLKLLPNEDEYGSTRSPQAEPVVSSKESVLDGLVSIILSQNTTDANSQRAFSSLKSAFPTWEDVLAADSKCIENAIRCGGLAPTKASCIKNMLNCLHEKRGKLCLEYLHDLSIDEIKTELSQFKGIGPKTVACVLMFNLQQDDFPVDTHIFQIAKAIGWVPLDADTKRTYLHLNTRIPNELKFDLNCLLFTHGKACKACTRKEGQTLILGCVLYFPSQIMESLGDRKLKLFGFLIDPCAKNYEDRSINVSKEEERSKIPSNPKKYKCPFCFKKFMNSQAMGGHQNAHKKERMKKKKMELQANRAKFNLYFGALLSDIHDPTLSFNGISSDFTFYSLDNYQNVNFSNTHIVNLPFLSSCSKFEQDGFTLGIGNNGTC</sequence>
<feature type="region of interest" description="Disordered" evidence="2">
    <location>
        <begin position="26"/>
        <end position="45"/>
    </location>
</feature>
<keyword evidence="1" id="KW-0863">Zinc-finger</keyword>
<dbReference type="GO" id="GO:0140097">
    <property type="term" value="F:catalytic activity, acting on DNA"/>
    <property type="evidence" value="ECO:0007669"/>
    <property type="project" value="UniProtKB-ARBA"/>
</dbReference>
<dbReference type="PROSITE" id="PS00028">
    <property type="entry name" value="ZINC_FINGER_C2H2_1"/>
    <property type="match status" value="1"/>
</dbReference>
<dbReference type="PANTHER" id="PTHR47203">
    <property type="match status" value="1"/>
</dbReference>
<proteinExistence type="predicted"/>
<dbReference type="GO" id="GO:0016787">
    <property type="term" value="F:hydrolase activity"/>
    <property type="evidence" value="ECO:0007669"/>
    <property type="project" value="UniProtKB-ARBA"/>
</dbReference>
<evidence type="ECO:0000313" key="5">
    <source>
        <dbReference type="Proteomes" id="UP001157418"/>
    </source>
</evidence>
<keyword evidence="5" id="KW-1185">Reference proteome</keyword>
<dbReference type="Gene3D" id="1.10.1670.10">
    <property type="entry name" value="Helix-hairpin-Helix base-excision DNA repair enzymes (C-terminal)"/>
    <property type="match status" value="1"/>
</dbReference>
<dbReference type="InterPro" id="IPR013087">
    <property type="entry name" value="Znf_C2H2_type"/>
</dbReference>
<comment type="caution">
    <text evidence="4">The sequence shown here is derived from an EMBL/GenBank/DDBJ whole genome shotgun (WGS) entry which is preliminary data.</text>
</comment>
<dbReference type="CDD" id="cd00056">
    <property type="entry name" value="ENDO3c"/>
    <property type="match status" value="1"/>
</dbReference>
<dbReference type="InterPro" id="IPR036236">
    <property type="entry name" value="Znf_C2H2_sf"/>
</dbReference>
<evidence type="ECO:0000256" key="1">
    <source>
        <dbReference type="PROSITE-ProRule" id="PRU00042"/>
    </source>
</evidence>
<dbReference type="Pfam" id="PF00730">
    <property type="entry name" value="HhH-GPD"/>
    <property type="match status" value="1"/>
</dbReference>
<name>A0AAU9MGV6_9ASTR</name>
<protein>
    <recommendedName>
        <fullName evidence="3">C2H2-type domain-containing protein</fullName>
    </recommendedName>
</protein>
<reference evidence="4 5" key="1">
    <citation type="submission" date="2022-01" db="EMBL/GenBank/DDBJ databases">
        <authorList>
            <person name="Xiong W."/>
            <person name="Schranz E."/>
        </authorList>
    </citation>
    <scope>NUCLEOTIDE SEQUENCE [LARGE SCALE GENOMIC DNA]</scope>
</reference>
<evidence type="ECO:0000256" key="2">
    <source>
        <dbReference type="SAM" id="MobiDB-lite"/>
    </source>
</evidence>
<dbReference type="PANTHER" id="PTHR47203:SF1">
    <property type="entry name" value="HYPOTHETICAL BASE EXCISION DNA REPAIR PROTEIN (EUROFUNG)"/>
    <property type="match status" value="1"/>
</dbReference>
<organism evidence="4 5">
    <name type="scientific">Lactuca virosa</name>
    <dbReference type="NCBI Taxonomy" id="75947"/>
    <lineage>
        <taxon>Eukaryota</taxon>
        <taxon>Viridiplantae</taxon>
        <taxon>Streptophyta</taxon>
        <taxon>Embryophyta</taxon>
        <taxon>Tracheophyta</taxon>
        <taxon>Spermatophyta</taxon>
        <taxon>Magnoliopsida</taxon>
        <taxon>eudicotyledons</taxon>
        <taxon>Gunneridae</taxon>
        <taxon>Pentapetalae</taxon>
        <taxon>asterids</taxon>
        <taxon>campanulids</taxon>
        <taxon>Asterales</taxon>
        <taxon>Asteraceae</taxon>
        <taxon>Cichorioideae</taxon>
        <taxon>Cichorieae</taxon>
        <taxon>Lactucinae</taxon>
        <taxon>Lactuca</taxon>
    </lineage>
</organism>
<dbReference type="PROSITE" id="PS50157">
    <property type="entry name" value="ZINC_FINGER_C2H2_2"/>
    <property type="match status" value="1"/>
</dbReference>
<evidence type="ECO:0000313" key="4">
    <source>
        <dbReference type="EMBL" id="CAH1423349.1"/>
    </source>
</evidence>
<evidence type="ECO:0000259" key="3">
    <source>
        <dbReference type="PROSITE" id="PS50157"/>
    </source>
</evidence>
<dbReference type="GO" id="GO:0006284">
    <property type="term" value="P:base-excision repair"/>
    <property type="evidence" value="ECO:0007669"/>
    <property type="project" value="InterPro"/>
</dbReference>
<feature type="domain" description="C2H2-type" evidence="3">
    <location>
        <begin position="335"/>
        <end position="362"/>
    </location>
</feature>
<dbReference type="InterPro" id="IPR003265">
    <property type="entry name" value="HhH-GPD_domain"/>
</dbReference>
<dbReference type="Proteomes" id="UP001157418">
    <property type="component" value="Unassembled WGS sequence"/>
</dbReference>
<gene>
    <name evidence="4" type="ORF">LVIROSA_LOCUS10630</name>
</gene>
<dbReference type="Gene3D" id="1.10.340.30">
    <property type="entry name" value="Hypothetical protein, domain 2"/>
    <property type="match status" value="1"/>
</dbReference>